<evidence type="ECO:0000256" key="3">
    <source>
        <dbReference type="ARBA" id="ARBA00022801"/>
    </source>
</evidence>
<organism evidence="9 10">
    <name type="scientific">Naegleria lovaniensis</name>
    <name type="common">Amoeba</name>
    <dbReference type="NCBI Taxonomy" id="51637"/>
    <lineage>
        <taxon>Eukaryota</taxon>
        <taxon>Discoba</taxon>
        <taxon>Heterolobosea</taxon>
        <taxon>Tetramitia</taxon>
        <taxon>Eutetramitia</taxon>
        <taxon>Vahlkampfiidae</taxon>
        <taxon>Naegleria</taxon>
    </lineage>
</organism>
<dbReference type="Proteomes" id="UP000816034">
    <property type="component" value="Unassembled WGS sequence"/>
</dbReference>
<dbReference type="GO" id="GO:0004252">
    <property type="term" value="F:serine-type endopeptidase activity"/>
    <property type="evidence" value="ECO:0007669"/>
    <property type="project" value="UniProtKB-UniRule"/>
</dbReference>
<evidence type="ECO:0000256" key="6">
    <source>
        <dbReference type="RuleBase" id="RU368024"/>
    </source>
</evidence>
<dbReference type="GeneID" id="68104745"/>
<comment type="similarity">
    <text evidence="1 6">Belongs to the peptidase S9A family.</text>
</comment>
<feature type="domain" description="Peptidase S9A N-terminal" evidence="8">
    <location>
        <begin position="26"/>
        <end position="441"/>
    </location>
</feature>
<dbReference type="SUPFAM" id="SSF53474">
    <property type="entry name" value="alpha/beta-Hydrolases"/>
    <property type="match status" value="1"/>
</dbReference>
<dbReference type="Gene3D" id="3.40.50.1820">
    <property type="entry name" value="alpha/beta hydrolase"/>
    <property type="match status" value="1"/>
</dbReference>
<dbReference type="InterPro" id="IPR023302">
    <property type="entry name" value="Pept_S9A_N"/>
</dbReference>
<evidence type="ECO:0000259" key="8">
    <source>
        <dbReference type="Pfam" id="PF02897"/>
    </source>
</evidence>
<evidence type="ECO:0000256" key="5">
    <source>
        <dbReference type="ARBA" id="ARBA00045448"/>
    </source>
</evidence>
<keyword evidence="10" id="KW-1185">Reference proteome</keyword>
<sequence>MSSYNSAATLAQPSIIAERIDHVYTVGQNHATQISDPYFWLRERENPKVREYLESENEYQQTVLKHTEELQEKLFYEIKNRIKQTDNTVPYRMKDYVYYSKTEDGKQFSIYCRKPIINENENGEEQVLLDLNELAEELKTNFVNLGIYKVSPSQDLLAYSIDTDGSEYYDLYVKNLNTGKLLRDRIDKSSKIARSFEFSADSRTVVFTVYDDTHRPFKVFRTKLDIDTYVDERLQCKPIELDTCELLYTDDDEKFFVSVRKTLSEKYVFIDSSSNITSECHYLEANDLATGTFKLFGNQPRKTGLEFSVTHQGDYFYIVHNEGTNVNFKVTRTPIQNPIFDTAEDFVPYNEKFYCEALLAFNKHLALFGRSGGVPKLVILDPERKTAPREVEFPEPSYDLSPSHNREYDTVKVRISYSSFLTPPTVYDYDMENDKLIVLKQDEVLGGYDKTLYKQEKISAKSSDGVTEIPISIVYKKRSEQNPIVLDGENPLLLYAYGSYGACIDAYFSYALFSLLDRGFIYALAAIRGGAENGRNWYLDGKLLKKKNTFNDFVDCAEYLIHAKYTKPEKLAIYGGSAGGLLIGATVNMRPELFKAAILQVPFVDVINTMSDASLPLTVTEYEEWGCPLDKEYFDYMKSYSPYDNIENDENIDKPYPSVLIDQSFNDTRVNYWEGAKYVARLRHFFATKKSNQNTNIILCKTNMAQGHSGSAGRYDRYKETAFRYAFLIDQLIGKME</sequence>
<accession>A0AA88GCZ0</accession>
<reference evidence="9 10" key="1">
    <citation type="journal article" date="2018" name="BMC Genomics">
        <title>The genome of Naegleria lovaniensis, the basis for a comparative approach to unravel pathogenicity factors of the human pathogenic amoeba N. fowleri.</title>
        <authorList>
            <person name="Liechti N."/>
            <person name="Schurch N."/>
            <person name="Bruggmann R."/>
            <person name="Wittwer M."/>
        </authorList>
    </citation>
    <scope>NUCLEOTIDE SEQUENCE [LARGE SCALE GENOMIC DNA]</scope>
    <source>
        <strain evidence="9 10">ATCC 30569</strain>
    </source>
</reference>
<dbReference type="RefSeq" id="XP_044542476.1">
    <property type="nucleotide sequence ID" value="XM_044688041.1"/>
</dbReference>
<comment type="caution">
    <text evidence="9">The sequence shown here is derived from an EMBL/GenBank/DDBJ whole genome shotgun (WGS) entry which is preliminary data.</text>
</comment>
<gene>
    <name evidence="9" type="ORF">C9374_012291</name>
</gene>
<evidence type="ECO:0000256" key="2">
    <source>
        <dbReference type="ARBA" id="ARBA00022670"/>
    </source>
</evidence>
<keyword evidence="2 6" id="KW-0645">Protease</keyword>
<protein>
    <recommendedName>
        <fullName evidence="6">Prolyl endopeptidase</fullName>
        <ecNumber evidence="6">3.4.21.-</ecNumber>
    </recommendedName>
</protein>
<dbReference type="Pfam" id="PF02897">
    <property type="entry name" value="Peptidase_S9_N"/>
    <property type="match status" value="1"/>
</dbReference>
<dbReference type="InterPro" id="IPR029058">
    <property type="entry name" value="AB_hydrolase_fold"/>
</dbReference>
<keyword evidence="3 6" id="KW-0378">Hydrolase</keyword>
<evidence type="ECO:0000313" key="10">
    <source>
        <dbReference type="Proteomes" id="UP000816034"/>
    </source>
</evidence>
<comment type="function">
    <text evidence="5">Serine peptidase whose precise substrate specificity remains unclear. Does not cleave peptides after a arginine or lysine residue. Regulates trans-Golgi network morphology and sorting by regulating the membrane binding of the AP-1 complex. May play a role in the regulation of synaptic vesicle exocytosis.</text>
</comment>
<keyword evidence="4 6" id="KW-0720">Serine protease</keyword>
<dbReference type="EC" id="3.4.21.-" evidence="6"/>
<evidence type="ECO:0000259" key="7">
    <source>
        <dbReference type="Pfam" id="PF00326"/>
    </source>
</evidence>
<proteinExistence type="inferred from homology"/>
<evidence type="ECO:0000313" key="9">
    <source>
        <dbReference type="EMBL" id="KAG2373302.1"/>
    </source>
</evidence>
<evidence type="ECO:0000256" key="4">
    <source>
        <dbReference type="ARBA" id="ARBA00022825"/>
    </source>
</evidence>
<dbReference type="InterPro" id="IPR002470">
    <property type="entry name" value="Peptidase_S9A"/>
</dbReference>
<dbReference type="SUPFAM" id="SSF50993">
    <property type="entry name" value="Peptidase/esterase 'gauge' domain"/>
    <property type="match status" value="1"/>
</dbReference>
<dbReference type="PANTHER" id="PTHR11757:SF19">
    <property type="entry name" value="PROLYL ENDOPEPTIDASE-LIKE"/>
    <property type="match status" value="1"/>
</dbReference>
<feature type="domain" description="Peptidase S9 prolyl oligopeptidase catalytic" evidence="7">
    <location>
        <begin position="508"/>
        <end position="732"/>
    </location>
</feature>
<dbReference type="Gene3D" id="2.130.10.120">
    <property type="entry name" value="Prolyl oligopeptidase, N-terminal domain"/>
    <property type="match status" value="1"/>
</dbReference>
<evidence type="ECO:0000256" key="1">
    <source>
        <dbReference type="ARBA" id="ARBA00005228"/>
    </source>
</evidence>
<dbReference type="EMBL" id="PYSW02000057">
    <property type="protein sequence ID" value="KAG2373302.1"/>
    <property type="molecule type" value="Genomic_DNA"/>
</dbReference>
<dbReference type="InterPro" id="IPR001375">
    <property type="entry name" value="Peptidase_S9_cat"/>
</dbReference>
<dbReference type="AlphaFoldDB" id="A0AA88GCZ0"/>
<dbReference type="PANTHER" id="PTHR11757">
    <property type="entry name" value="PROTEASE FAMILY S9A OLIGOPEPTIDASE"/>
    <property type="match status" value="1"/>
</dbReference>
<name>A0AA88GCZ0_NAELO</name>
<dbReference type="PRINTS" id="PR00862">
    <property type="entry name" value="PROLIGOPTASE"/>
</dbReference>
<dbReference type="Pfam" id="PF00326">
    <property type="entry name" value="Peptidase_S9"/>
    <property type="match status" value="1"/>
</dbReference>
<dbReference type="GO" id="GO:0006508">
    <property type="term" value="P:proteolysis"/>
    <property type="evidence" value="ECO:0007669"/>
    <property type="project" value="UniProtKB-KW"/>
</dbReference>
<dbReference type="InterPro" id="IPR051543">
    <property type="entry name" value="Serine_Peptidase_S9A"/>
</dbReference>